<dbReference type="SUPFAM" id="SSF46785">
    <property type="entry name" value="Winged helix' DNA-binding domain"/>
    <property type="match status" value="1"/>
</dbReference>
<evidence type="ECO:0000313" key="5">
    <source>
        <dbReference type="EMBL" id="OYR13455.1"/>
    </source>
</evidence>
<dbReference type="InterPro" id="IPR011711">
    <property type="entry name" value="GntR_C"/>
</dbReference>
<protein>
    <submittedName>
        <fullName evidence="5">FCD domain protein</fullName>
    </submittedName>
</protein>
<keyword evidence="3" id="KW-0804">Transcription</keyword>
<organism evidence="5 6">
    <name type="scientific">Brucella thiophenivorans</name>
    <dbReference type="NCBI Taxonomy" id="571255"/>
    <lineage>
        <taxon>Bacteria</taxon>
        <taxon>Pseudomonadati</taxon>
        <taxon>Pseudomonadota</taxon>
        <taxon>Alphaproteobacteria</taxon>
        <taxon>Hyphomicrobiales</taxon>
        <taxon>Brucellaceae</taxon>
        <taxon>Brucella/Ochrobactrum group</taxon>
        <taxon>Brucella</taxon>
    </lineage>
</organism>
<reference evidence="5 6" key="1">
    <citation type="submission" date="2017-07" db="EMBL/GenBank/DDBJ databases">
        <title>Phylogenetic study on the rhizospheric bacterium Ochrobactrum sp. A44.</title>
        <authorList>
            <person name="Krzyzanowska D.M."/>
            <person name="Ossowicki A."/>
            <person name="Rajewska M."/>
            <person name="Maciag T."/>
            <person name="Kaczynski Z."/>
            <person name="Czerwicka M."/>
            <person name="Jafra S."/>
        </authorList>
    </citation>
    <scope>NUCLEOTIDE SEQUENCE [LARGE SCALE GENOMIC DNA]</scope>
    <source>
        <strain evidence="5 6">DSM 7216</strain>
    </source>
</reference>
<evidence type="ECO:0000256" key="2">
    <source>
        <dbReference type="ARBA" id="ARBA00023125"/>
    </source>
</evidence>
<dbReference type="PROSITE" id="PS50949">
    <property type="entry name" value="HTH_GNTR"/>
    <property type="match status" value="1"/>
</dbReference>
<dbReference type="SMART" id="SM00895">
    <property type="entry name" value="FCD"/>
    <property type="match status" value="1"/>
</dbReference>
<dbReference type="Proteomes" id="UP000215590">
    <property type="component" value="Unassembled WGS sequence"/>
</dbReference>
<dbReference type="Gene3D" id="1.20.120.530">
    <property type="entry name" value="GntR ligand-binding domain-like"/>
    <property type="match status" value="1"/>
</dbReference>
<keyword evidence="1" id="KW-0805">Transcription regulation</keyword>
<comment type="caution">
    <text evidence="5">The sequence shown here is derived from an EMBL/GenBank/DDBJ whole genome shotgun (WGS) entry which is preliminary data.</text>
</comment>
<dbReference type="GO" id="GO:0003700">
    <property type="term" value="F:DNA-binding transcription factor activity"/>
    <property type="evidence" value="ECO:0007669"/>
    <property type="project" value="InterPro"/>
</dbReference>
<dbReference type="Pfam" id="PF07729">
    <property type="entry name" value="FCD"/>
    <property type="match status" value="1"/>
</dbReference>
<dbReference type="PANTHER" id="PTHR43537">
    <property type="entry name" value="TRANSCRIPTIONAL REGULATOR, GNTR FAMILY"/>
    <property type="match status" value="1"/>
</dbReference>
<dbReference type="InterPro" id="IPR000524">
    <property type="entry name" value="Tscrpt_reg_HTH_GntR"/>
</dbReference>
<dbReference type="InterPro" id="IPR036390">
    <property type="entry name" value="WH_DNA-bd_sf"/>
</dbReference>
<dbReference type="SMART" id="SM00345">
    <property type="entry name" value="HTH_GNTR"/>
    <property type="match status" value="1"/>
</dbReference>
<proteinExistence type="predicted"/>
<keyword evidence="2" id="KW-0238">DNA-binding</keyword>
<dbReference type="Gene3D" id="1.10.10.10">
    <property type="entry name" value="Winged helix-like DNA-binding domain superfamily/Winged helix DNA-binding domain"/>
    <property type="match status" value="1"/>
</dbReference>
<dbReference type="GO" id="GO:0003677">
    <property type="term" value="F:DNA binding"/>
    <property type="evidence" value="ECO:0007669"/>
    <property type="project" value="UniProtKB-KW"/>
</dbReference>
<accession>A0A256FF15</accession>
<dbReference type="InterPro" id="IPR036388">
    <property type="entry name" value="WH-like_DNA-bd_sf"/>
</dbReference>
<evidence type="ECO:0000256" key="3">
    <source>
        <dbReference type="ARBA" id="ARBA00023163"/>
    </source>
</evidence>
<name>A0A256FF15_9HYPH</name>
<dbReference type="SUPFAM" id="SSF48008">
    <property type="entry name" value="GntR ligand-binding domain-like"/>
    <property type="match status" value="1"/>
</dbReference>
<evidence type="ECO:0000313" key="6">
    <source>
        <dbReference type="Proteomes" id="UP000215590"/>
    </source>
</evidence>
<evidence type="ECO:0000256" key="1">
    <source>
        <dbReference type="ARBA" id="ARBA00023015"/>
    </source>
</evidence>
<dbReference type="PANTHER" id="PTHR43537:SF45">
    <property type="entry name" value="GNTR FAMILY REGULATORY PROTEIN"/>
    <property type="match status" value="1"/>
</dbReference>
<evidence type="ECO:0000259" key="4">
    <source>
        <dbReference type="PROSITE" id="PS50949"/>
    </source>
</evidence>
<dbReference type="AlphaFoldDB" id="A0A256FF15"/>
<dbReference type="InterPro" id="IPR008920">
    <property type="entry name" value="TF_FadR/GntR_C"/>
</dbReference>
<gene>
    <name evidence="5" type="ORF">CEV31_3338</name>
</gene>
<dbReference type="CDD" id="cd07377">
    <property type="entry name" value="WHTH_GntR"/>
    <property type="match status" value="1"/>
</dbReference>
<dbReference type="Pfam" id="PF00392">
    <property type="entry name" value="GntR"/>
    <property type="match status" value="1"/>
</dbReference>
<feature type="domain" description="HTH gntR-type" evidence="4">
    <location>
        <begin position="8"/>
        <end position="75"/>
    </location>
</feature>
<keyword evidence="6" id="KW-1185">Reference proteome</keyword>
<sequence length="219" mass="24270">MPSLDDDQPLATQTAAKIREMLITGELLPGSKLSEQQISAQFGISRNTLREVFRLLTSQSLLTYIPNRGVFVATPDEATVVDIYRVRRVIQKGAVQIAVPAHPALARMNALLVQAVSAQENGDWRQVGTINMEFHRAMVELCDSTRLSVCFDLVLAELRLVFAQLEDTAHMHDSYIALNAELLGSLQAGNNERAAHELDSYLLSSERSVLAALQRKKRS</sequence>
<dbReference type="OrthoDB" id="9788098at2"/>
<dbReference type="EMBL" id="NNRJ01000052">
    <property type="protein sequence ID" value="OYR13455.1"/>
    <property type="molecule type" value="Genomic_DNA"/>
</dbReference>